<protein>
    <recommendedName>
        <fullName evidence="16">Cytochrome c oxidase subunit 1</fullName>
        <ecNumber evidence="16">7.1.1.9</ecNumber>
    </recommendedName>
</protein>
<dbReference type="CDD" id="cd01662">
    <property type="entry name" value="Ubiquinol_Oxidase_I"/>
    <property type="match status" value="1"/>
</dbReference>
<feature type="transmembrane region" description="Helical" evidence="16">
    <location>
        <begin position="378"/>
        <end position="404"/>
    </location>
</feature>
<evidence type="ECO:0000259" key="17">
    <source>
        <dbReference type="PROSITE" id="PS50855"/>
    </source>
</evidence>
<feature type="transmembrane region" description="Helical" evidence="16">
    <location>
        <begin position="66"/>
        <end position="91"/>
    </location>
</feature>
<comment type="catalytic activity">
    <reaction evidence="14 16">
        <text>4 Fe(II)-[cytochrome c] + O2 + 8 H(+)(in) = 4 Fe(III)-[cytochrome c] + 2 H2O + 4 H(+)(out)</text>
        <dbReference type="Rhea" id="RHEA:11436"/>
        <dbReference type="Rhea" id="RHEA-COMP:10350"/>
        <dbReference type="Rhea" id="RHEA-COMP:14399"/>
        <dbReference type="ChEBI" id="CHEBI:15377"/>
        <dbReference type="ChEBI" id="CHEBI:15378"/>
        <dbReference type="ChEBI" id="CHEBI:15379"/>
        <dbReference type="ChEBI" id="CHEBI:29033"/>
        <dbReference type="ChEBI" id="CHEBI:29034"/>
        <dbReference type="EC" id="7.1.1.9"/>
    </reaction>
</comment>
<keyword evidence="13 16" id="KW-0472">Membrane</keyword>
<comment type="caution">
    <text evidence="18">The sequence shown here is derived from an EMBL/GenBank/DDBJ whole genome shotgun (WGS) entry which is preliminary data.</text>
</comment>
<dbReference type="EMBL" id="JANCLU010000029">
    <property type="protein sequence ID" value="MCP8940876.1"/>
    <property type="molecule type" value="Genomic_DNA"/>
</dbReference>
<dbReference type="PROSITE" id="PS50855">
    <property type="entry name" value="COX1"/>
    <property type="match status" value="1"/>
</dbReference>
<comment type="function">
    <text evidence="16">Cytochrome c oxidase is the component of the respiratory chain that catalyzes the reduction of oxygen to water. Subunits 1-3 form the functional core of the enzyme complex. CO I is the catalytic subunit of the enzyme. Electrons originating in cytochrome c are transferred via the copper A center of subunit 2 and heme A of subunit 1 to the bimetallic center formed by heme A3 and copper B.</text>
</comment>
<dbReference type="Pfam" id="PF00115">
    <property type="entry name" value="COX1"/>
    <property type="match status" value="1"/>
</dbReference>
<comment type="pathway">
    <text evidence="2 16">Energy metabolism; oxidative phosphorylation.</text>
</comment>
<evidence type="ECO:0000313" key="18">
    <source>
        <dbReference type="EMBL" id="MCP8940876.1"/>
    </source>
</evidence>
<evidence type="ECO:0000256" key="4">
    <source>
        <dbReference type="ARBA" id="ARBA00022617"/>
    </source>
</evidence>
<proteinExistence type="inferred from homology"/>
<evidence type="ECO:0000256" key="10">
    <source>
        <dbReference type="ARBA" id="ARBA00022989"/>
    </source>
</evidence>
<evidence type="ECO:0000256" key="12">
    <source>
        <dbReference type="ARBA" id="ARBA00023008"/>
    </source>
</evidence>
<keyword evidence="10 16" id="KW-1133">Transmembrane helix</keyword>
<dbReference type="EC" id="7.1.1.9" evidence="16"/>
<feature type="transmembrane region" description="Helical" evidence="16">
    <location>
        <begin position="316"/>
        <end position="337"/>
    </location>
</feature>
<dbReference type="InterPro" id="IPR000883">
    <property type="entry name" value="Cyt_C_Oxase_1"/>
</dbReference>
<dbReference type="PANTHER" id="PTHR10422:SF18">
    <property type="entry name" value="CYTOCHROME C OXIDASE SUBUNIT 1"/>
    <property type="match status" value="1"/>
</dbReference>
<keyword evidence="8" id="KW-1278">Translocase</keyword>
<feature type="transmembrane region" description="Helical" evidence="16">
    <location>
        <begin position="461"/>
        <end position="482"/>
    </location>
</feature>
<evidence type="ECO:0000256" key="5">
    <source>
        <dbReference type="ARBA" id="ARBA00022660"/>
    </source>
</evidence>
<feature type="transmembrane region" description="Helical" evidence="16">
    <location>
        <begin position="591"/>
        <end position="607"/>
    </location>
</feature>
<comment type="subcellular location">
    <subcellularLocation>
        <location evidence="16">Cell membrane</location>
        <topology evidence="16">Multi-pass membrane protein</topology>
    </subcellularLocation>
    <subcellularLocation>
        <location evidence="1">Membrane</location>
        <topology evidence="1">Multi-pass membrane protein</topology>
    </subcellularLocation>
</comment>
<keyword evidence="4 15" id="KW-0349">Heme</keyword>
<keyword evidence="5 15" id="KW-0679">Respiratory chain</keyword>
<evidence type="ECO:0000256" key="6">
    <source>
        <dbReference type="ARBA" id="ARBA00022692"/>
    </source>
</evidence>
<name>A0ABT1LH91_9HYPH</name>
<evidence type="ECO:0000256" key="9">
    <source>
        <dbReference type="ARBA" id="ARBA00022982"/>
    </source>
</evidence>
<keyword evidence="12 16" id="KW-0186">Copper</keyword>
<evidence type="ECO:0000256" key="2">
    <source>
        <dbReference type="ARBA" id="ARBA00004673"/>
    </source>
</evidence>
<feature type="transmembrane region" description="Helical" evidence="16">
    <location>
        <begin position="28"/>
        <end position="46"/>
    </location>
</feature>
<gene>
    <name evidence="18" type="primary">ctaD</name>
    <name evidence="18" type="ORF">NK718_20305</name>
</gene>
<feature type="transmembrane region" description="Helical" evidence="16">
    <location>
        <begin position="112"/>
        <end position="137"/>
    </location>
</feature>
<evidence type="ECO:0000256" key="3">
    <source>
        <dbReference type="ARBA" id="ARBA00022448"/>
    </source>
</evidence>
<evidence type="ECO:0000256" key="8">
    <source>
        <dbReference type="ARBA" id="ARBA00022967"/>
    </source>
</evidence>
<dbReference type="PRINTS" id="PR01165">
    <property type="entry name" value="CYCOXIDASEI"/>
</dbReference>
<feature type="transmembrane region" description="Helical" evidence="16">
    <location>
        <begin position="274"/>
        <end position="296"/>
    </location>
</feature>
<dbReference type="InterPro" id="IPR036927">
    <property type="entry name" value="Cyt_c_oxase-like_su1_sf"/>
</dbReference>
<evidence type="ECO:0000256" key="7">
    <source>
        <dbReference type="ARBA" id="ARBA00022723"/>
    </source>
</evidence>
<dbReference type="SUPFAM" id="SSF81442">
    <property type="entry name" value="Cytochrome c oxidase subunit I-like"/>
    <property type="match status" value="1"/>
</dbReference>
<comment type="similarity">
    <text evidence="15">Belongs to the heme-copper respiratory oxidase family.</text>
</comment>
<keyword evidence="9 15" id="KW-0249">Electron transport</keyword>
<evidence type="ECO:0000256" key="15">
    <source>
        <dbReference type="RuleBase" id="RU000370"/>
    </source>
</evidence>
<keyword evidence="7 16" id="KW-0479">Metal-binding</keyword>
<keyword evidence="16" id="KW-1003">Cell membrane</keyword>
<evidence type="ECO:0000313" key="19">
    <source>
        <dbReference type="Proteomes" id="UP001205890"/>
    </source>
</evidence>
<keyword evidence="19" id="KW-1185">Reference proteome</keyword>
<reference evidence="18 19" key="1">
    <citation type="submission" date="2022-07" db="EMBL/GenBank/DDBJ databases">
        <authorList>
            <person name="Li W.-J."/>
            <person name="Deng Q.-Q."/>
        </authorList>
    </citation>
    <scope>NUCLEOTIDE SEQUENCE [LARGE SCALE GENOMIC DNA]</scope>
    <source>
        <strain evidence="18 19">SYSU M60028</strain>
    </source>
</reference>
<dbReference type="Proteomes" id="UP001205890">
    <property type="component" value="Unassembled WGS sequence"/>
</dbReference>
<feature type="domain" description="Cytochrome oxidase subunit I profile" evidence="17">
    <location>
        <begin position="1"/>
        <end position="521"/>
    </location>
</feature>
<evidence type="ECO:0000256" key="11">
    <source>
        <dbReference type="ARBA" id="ARBA00023004"/>
    </source>
</evidence>
<dbReference type="Gene3D" id="1.20.210.10">
    <property type="entry name" value="Cytochrome c oxidase-like, subunit I domain"/>
    <property type="match status" value="1"/>
</dbReference>
<evidence type="ECO:0000256" key="14">
    <source>
        <dbReference type="ARBA" id="ARBA00047816"/>
    </source>
</evidence>
<dbReference type="NCBIfam" id="TIGR02891">
    <property type="entry name" value="CtaD_CoxA"/>
    <property type="match status" value="1"/>
</dbReference>
<evidence type="ECO:0000256" key="1">
    <source>
        <dbReference type="ARBA" id="ARBA00004141"/>
    </source>
</evidence>
<evidence type="ECO:0000256" key="16">
    <source>
        <dbReference type="RuleBase" id="RU363061"/>
    </source>
</evidence>
<organism evidence="18 19">
    <name type="scientific">Alsobacter ponti</name>
    <dbReference type="NCBI Taxonomy" id="2962936"/>
    <lineage>
        <taxon>Bacteria</taxon>
        <taxon>Pseudomonadati</taxon>
        <taxon>Pseudomonadota</taxon>
        <taxon>Alphaproteobacteria</taxon>
        <taxon>Hyphomicrobiales</taxon>
        <taxon>Alsobacteraceae</taxon>
        <taxon>Alsobacter</taxon>
    </lineage>
</organism>
<feature type="transmembrane region" description="Helical" evidence="16">
    <location>
        <begin position="157"/>
        <end position="179"/>
    </location>
</feature>
<feature type="transmembrane region" description="Helical" evidence="16">
    <location>
        <begin position="191"/>
        <end position="219"/>
    </location>
</feature>
<keyword evidence="3 15" id="KW-0813">Transport</keyword>
<dbReference type="PANTHER" id="PTHR10422">
    <property type="entry name" value="CYTOCHROME C OXIDASE SUBUNIT 1"/>
    <property type="match status" value="1"/>
</dbReference>
<dbReference type="InterPro" id="IPR023615">
    <property type="entry name" value="Cyt_c_Oxase_su1_BS"/>
</dbReference>
<evidence type="ECO:0000256" key="13">
    <source>
        <dbReference type="ARBA" id="ARBA00023136"/>
    </source>
</evidence>
<dbReference type="InterPro" id="IPR023616">
    <property type="entry name" value="Cyt_c_oxase-like_su1_dom"/>
</dbReference>
<sequence>MLADTWGTRPGLMGALTAVDHKIIGRRYIVTAFMFLCLAGLAAVVMRVQLARPESRVVGPDLYDQLFTMHGTTMMFLFAVPVMEAFAVYLVPLMVGTRNIAFPRLNAFSYYVYLFGGLMIWVAFALNAGADTGWFAYVPLSGPENSPGKRVDLWAQMITFTEVAALAVSVEIIVTVLKLRAPGMTLDRIPLAVWSQLVTAFAVLFAMPAVMIASTMLIMDRLVGTHFFNHAEGGDALLWQHLFWFFGHPEVYIIFLPATGFVSSIVVTFSRRPIFFYVGMVAALVATAFLAFGLWVHHMFATGVPQLGSSLFTASSMLIAIPSGLQIFCWIATLWSGRPVYTTALLFVLGFLINFVAGGVTGVMLASVPLDTQVHDTYFVVAHFHYVLIGGAVFPLLGAVYYWFPKFTGRLLDERLGRWHAATAFVGFNLAFFPMHILGLMGMPRRVYTYQPEMGWGPLNMLSSVGAAIFFVSFVMLLWNVVASLRNGAVAGPNPWDAGTLEWATTSPPAPQNFDRIPVVTHREPLWAERDALPVATGLRVGVREVLVTTATDATPDIRETAPTPSIWPLISAILTAIAFIGSIFTPWAVLWGGVPVGAALIAWFWPKGDPEDY</sequence>
<feature type="transmembrane region" description="Helical" evidence="16">
    <location>
        <begin position="251"/>
        <end position="269"/>
    </location>
</feature>
<keyword evidence="11 16" id="KW-0408">Iron</keyword>
<feature type="transmembrane region" description="Helical" evidence="16">
    <location>
        <begin position="344"/>
        <end position="366"/>
    </location>
</feature>
<accession>A0ABT1LH91</accession>
<dbReference type="PROSITE" id="PS00077">
    <property type="entry name" value="COX1_CUB"/>
    <property type="match status" value="1"/>
</dbReference>
<keyword evidence="6 15" id="KW-0812">Transmembrane</keyword>
<feature type="transmembrane region" description="Helical" evidence="16">
    <location>
        <begin position="416"/>
        <end position="441"/>
    </location>
</feature>
<dbReference type="InterPro" id="IPR014241">
    <property type="entry name" value="Cyt_c_oxidase_su1_bac"/>
</dbReference>